<evidence type="ECO:0000313" key="2">
    <source>
        <dbReference type="EMBL" id="AHB12224.1"/>
    </source>
</evidence>
<keyword evidence="1" id="KW-0472">Membrane</keyword>
<evidence type="ECO:0000256" key="1">
    <source>
        <dbReference type="SAM" id="Phobius"/>
    </source>
</evidence>
<reference evidence="2 3" key="1">
    <citation type="journal article" date="2014" name="J. Bacteriol.">
        <title>Characterization of novel virulent broad-host-range phages of Xylella fastidiosa and Xanthomonas.</title>
        <authorList>
            <person name="Ahern S.J."/>
            <person name="Das M."/>
            <person name="Bhowmick T.S."/>
            <person name="Young R."/>
            <person name="Gonzalez C.F."/>
        </authorList>
    </citation>
    <scope>NUCLEOTIDE SEQUENCE [LARGE SCALE GENOMIC DNA]</scope>
</reference>
<organism evidence="2 3">
    <name type="scientific">Xylella phage Salvo</name>
    <dbReference type="NCBI Taxonomy" id="1415147"/>
    <lineage>
        <taxon>Viruses</taxon>
        <taxon>Duplodnaviria</taxon>
        <taxon>Heunggongvirae</taxon>
        <taxon>Uroviricota</taxon>
        <taxon>Caudoviricetes</taxon>
        <taxon>Casjensviridae</taxon>
        <taxon>Salvovirus</taxon>
        <taxon>Salvovirus salvo</taxon>
    </lineage>
</organism>
<sequence>MIAPKVSRRFYDVLSMIGLWSVFVGAFKLYARLVSPSKVIMLDGIDGGPRRPYLTRWHIIPRNRWFNLYLHKFVHGDDDRALHDHPWVSASLILDGRYIEHTSEWCYEHAIDESAAGMDAHVSYMHRLFTPGDGRTYVEGSVVRNKGKFPGQHKFDYTQQFRTGDFRRLSADHMHLLELFGNNDEPCWTLFMTGSIVRRWGFACGGSEGWRDFSQYTAAHPTRANATVGCE</sequence>
<dbReference type="EMBL" id="KF626668">
    <property type="protein sequence ID" value="AHB12224.1"/>
    <property type="molecule type" value="Genomic_DNA"/>
</dbReference>
<name>V5Q7W2_9CAUD</name>
<keyword evidence="3" id="KW-1185">Reference proteome</keyword>
<keyword evidence="1" id="KW-1133">Transmembrane helix</keyword>
<accession>V5Q7W2</accession>
<dbReference type="OrthoDB" id="22770at10239"/>
<protein>
    <submittedName>
        <fullName evidence="2">Uncharacterized protein</fullName>
    </submittedName>
</protein>
<proteinExistence type="predicted"/>
<keyword evidence="1" id="KW-0812">Transmembrane</keyword>
<dbReference type="Proteomes" id="UP000018624">
    <property type="component" value="Segment"/>
</dbReference>
<gene>
    <name evidence="2" type="ORF">Salvo_24</name>
</gene>
<feature type="transmembrane region" description="Helical" evidence="1">
    <location>
        <begin position="13"/>
        <end position="31"/>
    </location>
</feature>
<evidence type="ECO:0000313" key="3">
    <source>
        <dbReference type="Proteomes" id="UP000018624"/>
    </source>
</evidence>